<dbReference type="Gene3D" id="3.40.630.30">
    <property type="match status" value="1"/>
</dbReference>
<dbReference type="OrthoDB" id="9798006at2"/>
<evidence type="ECO:0000313" key="2">
    <source>
        <dbReference type="EMBL" id="RKI90520.1"/>
    </source>
</evidence>
<organism evidence="2 3">
    <name type="scientific">Parablautia intestinalis</name>
    <dbReference type="NCBI Taxonomy" id="2320100"/>
    <lineage>
        <taxon>Bacteria</taxon>
        <taxon>Bacillati</taxon>
        <taxon>Bacillota</taxon>
        <taxon>Clostridia</taxon>
        <taxon>Lachnospirales</taxon>
        <taxon>Lachnospiraceae</taxon>
        <taxon>Parablautia</taxon>
    </lineage>
</organism>
<comment type="caution">
    <text evidence="2">The sequence shown here is derived from an EMBL/GenBank/DDBJ whole genome shotgun (WGS) entry which is preliminary data.</text>
</comment>
<sequence length="182" mass="20754">MSYSVEIRPAALADAERLSEIYAPYVEKTVITFEYQVPSPSEFEKRIASIISCYPYLVAITDGQIQGYAYAAPFKERAAYAWSAETSVYIDMDFRGQGIGSLLYRQLEDMLKAQNICNLCACITYPNPQSIGFHQHMGYGTVAHFHKSGYKFNAWHDMVWMEKFINPHPSDQKPFIPAKEVL</sequence>
<evidence type="ECO:0000259" key="1">
    <source>
        <dbReference type="PROSITE" id="PS51186"/>
    </source>
</evidence>
<dbReference type="PROSITE" id="PS51186">
    <property type="entry name" value="GNAT"/>
    <property type="match status" value="1"/>
</dbReference>
<dbReference type="InterPro" id="IPR016181">
    <property type="entry name" value="Acyl_CoA_acyltransferase"/>
</dbReference>
<dbReference type="RefSeq" id="WP_120470787.1">
    <property type="nucleotide sequence ID" value="NZ_CATJBT010000093.1"/>
</dbReference>
<dbReference type="EMBL" id="RAYQ01000014">
    <property type="protein sequence ID" value="RKI90520.1"/>
    <property type="molecule type" value="Genomic_DNA"/>
</dbReference>
<gene>
    <name evidence="2" type="ORF">D7V94_13945</name>
</gene>
<evidence type="ECO:0000313" key="3">
    <source>
        <dbReference type="Proteomes" id="UP000280696"/>
    </source>
</evidence>
<feature type="domain" description="N-acetyltransferase" evidence="1">
    <location>
        <begin position="5"/>
        <end position="166"/>
    </location>
</feature>
<proteinExistence type="predicted"/>
<dbReference type="SUPFAM" id="SSF55729">
    <property type="entry name" value="Acyl-CoA N-acyltransferases (Nat)"/>
    <property type="match status" value="1"/>
</dbReference>
<reference evidence="2 3" key="1">
    <citation type="submission" date="2018-09" db="EMBL/GenBank/DDBJ databases">
        <title>Murine metabolic-syndrome-specific gut microbial biobank.</title>
        <authorList>
            <person name="Liu C."/>
        </authorList>
    </citation>
    <scope>NUCLEOTIDE SEQUENCE [LARGE SCALE GENOMIC DNA]</scope>
    <source>
        <strain evidence="2 3">0.1xD8-82</strain>
    </source>
</reference>
<dbReference type="CDD" id="cd04301">
    <property type="entry name" value="NAT_SF"/>
    <property type="match status" value="1"/>
</dbReference>
<dbReference type="Proteomes" id="UP000280696">
    <property type="component" value="Unassembled WGS sequence"/>
</dbReference>
<protein>
    <submittedName>
        <fullName evidence="2">N-acetyltransferase</fullName>
    </submittedName>
</protein>
<keyword evidence="3" id="KW-1185">Reference proteome</keyword>
<name>A0A3A9AFV5_9FIRM</name>
<dbReference type="GO" id="GO:0016747">
    <property type="term" value="F:acyltransferase activity, transferring groups other than amino-acyl groups"/>
    <property type="evidence" value="ECO:0007669"/>
    <property type="project" value="InterPro"/>
</dbReference>
<dbReference type="PANTHER" id="PTHR43072:SF8">
    <property type="entry name" value="ACYLTRANSFERASE FABY-RELATED"/>
    <property type="match status" value="1"/>
</dbReference>
<dbReference type="AlphaFoldDB" id="A0A3A9AFV5"/>
<keyword evidence="2" id="KW-0808">Transferase</keyword>
<dbReference type="InterPro" id="IPR000182">
    <property type="entry name" value="GNAT_dom"/>
</dbReference>
<accession>A0A3A9AFV5</accession>
<dbReference type="PANTHER" id="PTHR43072">
    <property type="entry name" value="N-ACETYLTRANSFERASE"/>
    <property type="match status" value="1"/>
</dbReference>
<dbReference type="Pfam" id="PF13420">
    <property type="entry name" value="Acetyltransf_4"/>
    <property type="match status" value="1"/>
</dbReference>